<comment type="caution">
    <text evidence="2">The sequence shown here is derived from an EMBL/GenBank/DDBJ whole genome shotgun (WGS) entry which is preliminary data.</text>
</comment>
<proteinExistence type="predicted"/>
<dbReference type="Proteomes" id="UP001595721">
    <property type="component" value="Unassembled WGS sequence"/>
</dbReference>
<evidence type="ECO:0000256" key="1">
    <source>
        <dbReference type="SAM" id="SignalP"/>
    </source>
</evidence>
<gene>
    <name evidence="2" type="ORF">ACFOMH_14635</name>
</gene>
<name>A0ABV7R5C1_9RHOB</name>
<sequence length="466" mass="48666">MSMIPFSRVRLASCAAAALMALGVPAMAETIFTRPLIDFAGDVGISGPERSAIHQGGTAVITAEDMIPGQTVTLMRGTTVLNPAPITVDDKGSFSFTLPIDAEASLGLQPIVVIAENPAAAKVVELRISPDLPLQGAEKFDLTSAPAAPGLYQIVANAAGDAVFVTSAVGWPPVRESRLLRIDPATLKVLAEVAPAPAPATPKGGDGGVYAFYGVAVDNAHGRVWVSNTRQDTVAVYDQSDLKLIKQFEPGTVPHARDIVIDETNGRAYASATGTSGIMVFDTDTLEQLDTIKIASQVRNEDFSSMALDLDEAGGKLVTVSLTTPEAALIELTSGKVRIIPLSGAKAASGVAYDPQEGLIFVASQATDNLLIVKAETGEVLHDVPVGAGPLNVAFDPVGRLAYVANRVSGTIAVVDTKGQLVANLDAGSFPNQLRADGKGNVWAVNKSRGENDEAGDRIWRITPKR</sequence>
<keyword evidence="3" id="KW-1185">Reference proteome</keyword>
<protein>
    <submittedName>
        <fullName evidence="2">ATP-binding protein</fullName>
    </submittedName>
</protein>
<dbReference type="GO" id="GO:0005524">
    <property type="term" value="F:ATP binding"/>
    <property type="evidence" value="ECO:0007669"/>
    <property type="project" value="UniProtKB-KW"/>
</dbReference>
<accession>A0ABV7R5C1</accession>
<dbReference type="RefSeq" id="WP_377745365.1">
    <property type="nucleotide sequence ID" value="NZ_JBHRXJ010000011.1"/>
</dbReference>
<keyword evidence="1" id="KW-0732">Signal</keyword>
<feature type="chain" id="PRO_5046084475" evidence="1">
    <location>
        <begin position="29"/>
        <end position="466"/>
    </location>
</feature>
<organism evidence="2 3">
    <name type="scientific">Paracoccus mangrovi</name>
    <dbReference type="NCBI Taxonomy" id="1715645"/>
    <lineage>
        <taxon>Bacteria</taxon>
        <taxon>Pseudomonadati</taxon>
        <taxon>Pseudomonadota</taxon>
        <taxon>Alphaproteobacteria</taxon>
        <taxon>Rhodobacterales</taxon>
        <taxon>Paracoccaceae</taxon>
        <taxon>Paracoccus</taxon>
    </lineage>
</organism>
<dbReference type="PANTHER" id="PTHR47197">
    <property type="entry name" value="PROTEIN NIRF"/>
    <property type="match status" value="1"/>
</dbReference>
<dbReference type="PANTHER" id="PTHR47197:SF3">
    <property type="entry name" value="DIHYDRO-HEME D1 DEHYDROGENASE"/>
    <property type="match status" value="1"/>
</dbReference>
<dbReference type="InterPro" id="IPR051200">
    <property type="entry name" value="Host-pathogen_enzymatic-act"/>
</dbReference>
<dbReference type="EMBL" id="JBHRXJ010000011">
    <property type="protein sequence ID" value="MFC3529414.1"/>
    <property type="molecule type" value="Genomic_DNA"/>
</dbReference>
<reference evidence="3" key="1">
    <citation type="journal article" date="2019" name="Int. J. Syst. Evol. Microbiol.">
        <title>The Global Catalogue of Microorganisms (GCM) 10K type strain sequencing project: providing services to taxonomists for standard genome sequencing and annotation.</title>
        <authorList>
            <consortium name="The Broad Institute Genomics Platform"/>
            <consortium name="The Broad Institute Genome Sequencing Center for Infectious Disease"/>
            <person name="Wu L."/>
            <person name="Ma J."/>
        </authorList>
    </citation>
    <scope>NUCLEOTIDE SEQUENCE [LARGE SCALE GENOMIC DNA]</scope>
    <source>
        <strain evidence="3">KCTC 42899</strain>
    </source>
</reference>
<feature type="signal peptide" evidence="1">
    <location>
        <begin position="1"/>
        <end position="28"/>
    </location>
</feature>
<dbReference type="InterPro" id="IPR015943">
    <property type="entry name" value="WD40/YVTN_repeat-like_dom_sf"/>
</dbReference>
<evidence type="ECO:0000313" key="3">
    <source>
        <dbReference type="Proteomes" id="UP001595721"/>
    </source>
</evidence>
<dbReference type="SUPFAM" id="SSF51004">
    <property type="entry name" value="C-terminal (heme d1) domain of cytochrome cd1-nitrite reductase"/>
    <property type="match status" value="1"/>
</dbReference>
<dbReference type="InterPro" id="IPR011048">
    <property type="entry name" value="Haem_d1_sf"/>
</dbReference>
<keyword evidence="2" id="KW-0547">Nucleotide-binding</keyword>
<evidence type="ECO:0000313" key="2">
    <source>
        <dbReference type="EMBL" id="MFC3529414.1"/>
    </source>
</evidence>
<dbReference type="Gene3D" id="2.130.10.10">
    <property type="entry name" value="YVTN repeat-like/Quinoprotein amine dehydrogenase"/>
    <property type="match status" value="1"/>
</dbReference>
<keyword evidence="2" id="KW-0067">ATP-binding</keyword>